<keyword evidence="7" id="KW-0449">Lipoprotein</keyword>
<dbReference type="Pfam" id="PF00913">
    <property type="entry name" value="Trypan_glycop"/>
    <property type="match status" value="1"/>
</dbReference>
<dbReference type="GO" id="GO:0042783">
    <property type="term" value="P:symbiont-mediated evasion of host immune response"/>
    <property type="evidence" value="ECO:0007669"/>
    <property type="project" value="InterPro"/>
</dbReference>
<feature type="region of interest" description="Disordered" evidence="8">
    <location>
        <begin position="424"/>
        <end position="443"/>
    </location>
</feature>
<evidence type="ECO:0000256" key="5">
    <source>
        <dbReference type="ARBA" id="ARBA00023136"/>
    </source>
</evidence>
<organism evidence="11">
    <name type="scientific">Trypanosoma brucei</name>
    <dbReference type="NCBI Taxonomy" id="5691"/>
    <lineage>
        <taxon>Eukaryota</taxon>
        <taxon>Discoba</taxon>
        <taxon>Euglenozoa</taxon>
        <taxon>Kinetoplastea</taxon>
        <taxon>Metakinetoplastina</taxon>
        <taxon>Trypanosomatida</taxon>
        <taxon>Trypanosomatidae</taxon>
        <taxon>Trypanosoma</taxon>
    </lineage>
</organism>
<dbReference type="Gene3D" id="3.90.150.10">
    <property type="entry name" value="Variant Surface Glycoprotein, subunit A domain 1"/>
    <property type="match status" value="1"/>
</dbReference>
<dbReference type="GO" id="GO:0098552">
    <property type="term" value="C:side of membrane"/>
    <property type="evidence" value="ECO:0007669"/>
    <property type="project" value="UniProtKB-KW"/>
</dbReference>
<evidence type="ECO:0000259" key="10">
    <source>
        <dbReference type="Pfam" id="PF00913"/>
    </source>
</evidence>
<keyword evidence="3" id="KW-1003">Cell membrane</keyword>
<evidence type="ECO:0000256" key="9">
    <source>
        <dbReference type="SAM" id="SignalP"/>
    </source>
</evidence>
<feature type="chain" id="PRO_5013364501" evidence="9">
    <location>
        <begin position="28"/>
        <end position="462"/>
    </location>
</feature>
<reference evidence="11" key="1">
    <citation type="submission" date="2016-12" db="EMBL/GenBank/DDBJ databases">
        <title>Extending the VSGnome of Trypanosoma brucei strain TREU927.</title>
        <authorList>
            <person name="Cross G.A."/>
        </authorList>
    </citation>
    <scope>NUCLEOTIDE SEQUENCE</scope>
    <source>
        <strain evidence="11">Tb927.99.313</strain>
    </source>
</reference>
<evidence type="ECO:0000256" key="1">
    <source>
        <dbReference type="ARBA" id="ARBA00002523"/>
    </source>
</evidence>
<evidence type="ECO:0000256" key="2">
    <source>
        <dbReference type="ARBA" id="ARBA00004609"/>
    </source>
</evidence>
<feature type="signal peptide" evidence="9">
    <location>
        <begin position="1"/>
        <end position="27"/>
    </location>
</feature>
<keyword evidence="5" id="KW-0472">Membrane</keyword>
<comment type="subcellular location">
    <subcellularLocation>
        <location evidence="2">Cell membrane</location>
        <topology evidence="2">Lipid-anchor</topology>
        <topology evidence="2">GPI-anchor</topology>
    </subcellularLocation>
</comment>
<keyword evidence="4" id="KW-0336">GPI-anchor</keyword>
<feature type="domain" description="Trypanosome variant surface glycoprotein A-type N-terminal" evidence="10">
    <location>
        <begin position="14"/>
        <end position="326"/>
    </location>
</feature>
<dbReference type="InterPro" id="IPR027446">
    <property type="entry name" value="VSG_C_dom_sf"/>
</dbReference>
<dbReference type="VEuPathDB" id="TriTrypDB:Tb427_000094200"/>
<evidence type="ECO:0000256" key="3">
    <source>
        <dbReference type="ARBA" id="ARBA00022475"/>
    </source>
</evidence>
<accession>A0A1V0FXY8</accession>
<proteinExistence type="predicted"/>
<dbReference type="SUPFAM" id="SSF58087">
    <property type="entry name" value="Variant surface glycoprotein (N-terminal domain)"/>
    <property type="match status" value="1"/>
</dbReference>
<evidence type="ECO:0000313" key="11">
    <source>
        <dbReference type="EMBL" id="ARB50631.1"/>
    </source>
</evidence>
<evidence type="ECO:0000256" key="6">
    <source>
        <dbReference type="ARBA" id="ARBA00023180"/>
    </source>
</evidence>
<keyword evidence="6" id="KW-0325">Glycoprotein</keyword>
<dbReference type="GO" id="GO:0005886">
    <property type="term" value="C:plasma membrane"/>
    <property type="evidence" value="ECO:0007669"/>
    <property type="project" value="UniProtKB-SubCell"/>
</dbReference>
<dbReference type="InterPro" id="IPR001812">
    <property type="entry name" value="Trypano_VSG_A_N_dom"/>
</dbReference>
<protein>
    <submittedName>
        <fullName evidence="11">Variant surface glycoprotein</fullName>
    </submittedName>
</protein>
<keyword evidence="9" id="KW-0732">Signal</keyword>
<feature type="compositionally biased region" description="Basic and acidic residues" evidence="8">
    <location>
        <begin position="424"/>
        <end position="438"/>
    </location>
</feature>
<dbReference type="SUPFAM" id="SSF118251">
    <property type="entry name" value="Variant surface glycoprotein MITAT 1.2, VSG 221, C-terminal domain"/>
    <property type="match status" value="1"/>
</dbReference>
<evidence type="ECO:0000256" key="8">
    <source>
        <dbReference type="SAM" id="MobiDB-lite"/>
    </source>
</evidence>
<dbReference type="EMBL" id="KY404380">
    <property type="protein sequence ID" value="ARB50631.1"/>
    <property type="molecule type" value="Genomic_DNA"/>
</dbReference>
<evidence type="ECO:0000256" key="7">
    <source>
        <dbReference type="ARBA" id="ARBA00023288"/>
    </source>
</evidence>
<comment type="function">
    <text evidence="1">VSG forms a coat on the surface of the parasite. The trypanosome evades the immune response of the host by expressing a series of antigenically distinct VSGs from an estimated 1000 VSG genes.</text>
</comment>
<sequence length="462" mass="48059">MSAAATETAAPLKLILWVLIASSSAQAADNSISQATAVETCAVSKIHKQTATVVAAAALGLKASITNNRMFYARLALLQQLTSGYDAAFEVLKALTYHRSLAAENKAENLLRAGPAAAGAAAYAAGRIDEFISIFKQARGTDNSANACIKAPVNGEYAASLNTDCSEPDYTTYTADGVTTASIKAKQLPQRSTLDLQDTDCMLTKSNLDGYVGTHGNTVSVKWAGGLLTVRAAGDVQASDWEQNRAAISFLEKAKNAVTAVETGINAVLPASIASIADLEAELSRDPPTADVLEALKTATGESTITPGQAVSKLDAIFGKKLANGSRPFTLMVRQQAFTLQRQPAAEAKSLFDLDLQDISSLTANAIKKLRAATSCSEAATHQAAPAAACGKIEDAAKCASNADCKYDAEVQKCVSANSDKAAAKESENQEAGGKDGKATNTTGSNSFVINRAPLLLAVLLF</sequence>
<dbReference type="AlphaFoldDB" id="A0A1V0FXY8"/>
<evidence type="ECO:0000256" key="4">
    <source>
        <dbReference type="ARBA" id="ARBA00022622"/>
    </source>
</evidence>
<name>A0A1V0FXY8_9TRYP</name>